<dbReference type="SUPFAM" id="SSF49842">
    <property type="entry name" value="TNF-like"/>
    <property type="match status" value="1"/>
</dbReference>
<organism evidence="4 5">
    <name type="scientific">Amphiprion percula</name>
    <name type="common">Orange clownfish</name>
    <name type="synonym">Lutjanus percula</name>
    <dbReference type="NCBI Taxonomy" id="161767"/>
    <lineage>
        <taxon>Eukaryota</taxon>
        <taxon>Metazoa</taxon>
        <taxon>Chordata</taxon>
        <taxon>Craniata</taxon>
        <taxon>Vertebrata</taxon>
        <taxon>Euteleostomi</taxon>
        <taxon>Actinopterygii</taxon>
        <taxon>Neopterygii</taxon>
        <taxon>Teleostei</taxon>
        <taxon>Neoteleostei</taxon>
        <taxon>Acanthomorphata</taxon>
        <taxon>Ovalentaria</taxon>
        <taxon>Pomacentridae</taxon>
        <taxon>Amphiprion</taxon>
    </lineage>
</organism>
<dbReference type="AlphaFoldDB" id="A0A3P8U849"/>
<reference evidence="4 5" key="1">
    <citation type="submission" date="2018-03" db="EMBL/GenBank/DDBJ databases">
        <title>Finding Nemo's genes: A chromosome-scale reference assembly of the genome of the orange clownfish Amphiprion percula.</title>
        <authorList>
            <person name="Lehmann R."/>
        </authorList>
    </citation>
    <scope>NUCLEOTIDE SEQUENCE</scope>
</reference>
<proteinExistence type="inferred from homology"/>
<protein>
    <recommendedName>
        <fullName evidence="3">THD domain-containing protein</fullName>
    </recommendedName>
</protein>
<evidence type="ECO:0000313" key="5">
    <source>
        <dbReference type="Proteomes" id="UP000265080"/>
    </source>
</evidence>
<reference evidence="4" key="2">
    <citation type="submission" date="2025-08" db="UniProtKB">
        <authorList>
            <consortium name="Ensembl"/>
        </authorList>
    </citation>
    <scope>IDENTIFICATION</scope>
</reference>
<comment type="similarity">
    <text evidence="1">Belongs to the tumor necrosis factor family.</text>
</comment>
<dbReference type="InterPro" id="IPR008983">
    <property type="entry name" value="Tumour_necrosis_fac-like_dom"/>
</dbReference>
<evidence type="ECO:0000256" key="2">
    <source>
        <dbReference type="SAM" id="Phobius"/>
    </source>
</evidence>
<dbReference type="GeneTree" id="ENSGT00940000171828"/>
<dbReference type="Gene3D" id="2.60.120.40">
    <property type="match status" value="1"/>
</dbReference>
<dbReference type="Pfam" id="PF00229">
    <property type="entry name" value="TNF"/>
    <property type="match status" value="1"/>
</dbReference>
<dbReference type="GO" id="GO:0005164">
    <property type="term" value="F:tumor necrosis factor receptor binding"/>
    <property type="evidence" value="ECO:0007669"/>
    <property type="project" value="InterPro"/>
</dbReference>
<dbReference type="GO" id="GO:0006955">
    <property type="term" value="P:immune response"/>
    <property type="evidence" value="ECO:0007669"/>
    <property type="project" value="InterPro"/>
</dbReference>
<evidence type="ECO:0000313" key="4">
    <source>
        <dbReference type="Ensembl" id="ENSAPEP00000031477.1"/>
    </source>
</evidence>
<reference evidence="4" key="3">
    <citation type="submission" date="2025-09" db="UniProtKB">
        <authorList>
            <consortium name="Ensembl"/>
        </authorList>
    </citation>
    <scope>IDENTIFICATION</scope>
</reference>
<dbReference type="Proteomes" id="UP000265080">
    <property type="component" value="Chromosome 7"/>
</dbReference>
<dbReference type="OMA" id="TFWGAFQ"/>
<sequence>MEGQSRSSHRYLLLQVWCGLLTVSVVVMAVFLASIKSKSDEVSTLKLDISPTGNFDGNFLLDIPIQVTSSGKDQYWEESPGCDSCSLVLRNDSIYCKKKSWYFIYAQVTFRKTHQSKSVVLKRNEVFGKSMKKLAEGTCPLEEGFVWVARIVSLTEGDSVSLEISGDILKDSTVWGAFQLC</sequence>
<name>A0A3P8U849_AMPPE</name>
<dbReference type="Ensembl" id="ENSAPET00000032310.1">
    <property type="protein sequence ID" value="ENSAPEP00000031477.1"/>
    <property type="gene ID" value="ENSAPEG00000022349.1"/>
</dbReference>
<feature type="domain" description="THD" evidence="3">
    <location>
        <begin position="84"/>
        <end position="179"/>
    </location>
</feature>
<dbReference type="STRING" id="161767.ENSAPEP00000031477"/>
<evidence type="ECO:0000259" key="3">
    <source>
        <dbReference type="Pfam" id="PF00229"/>
    </source>
</evidence>
<dbReference type="InterPro" id="IPR006052">
    <property type="entry name" value="TNF_dom"/>
</dbReference>
<keyword evidence="2" id="KW-1133">Transmembrane helix</keyword>
<accession>A0A3P8U849</accession>
<evidence type="ECO:0000256" key="1">
    <source>
        <dbReference type="ARBA" id="ARBA00008670"/>
    </source>
</evidence>
<dbReference type="GO" id="GO:0016020">
    <property type="term" value="C:membrane"/>
    <property type="evidence" value="ECO:0007669"/>
    <property type="project" value="InterPro"/>
</dbReference>
<keyword evidence="5" id="KW-1185">Reference proteome</keyword>
<keyword evidence="2" id="KW-0812">Transmembrane</keyword>
<feature type="transmembrane region" description="Helical" evidence="2">
    <location>
        <begin position="12"/>
        <end position="35"/>
    </location>
</feature>
<keyword evidence="2" id="KW-0472">Membrane</keyword>